<dbReference type="EMBL" id="JAALLT010000002">
    <property type="protein sequence ID" value="NGP76534.1"/>
    <property type="molecule type" value="Genomic_DNA"/>
</dbReference>
<gene>
    <name evidence="1" type="ORF">G3570_07815</name>
</gene>
<name>A0A6M1SZC5_9BACT</name>
<proteinExistence type="predicted"/>
<evidence type="ECO:0008006" key="3">
    <source>
        <dbReference type="Google" id="ProtNLM"/>
    </source>
</evidence>
<comment type="caution">
    <text evidence="1">The sequence shown here is derived from an EMBL/GenBank/DDBJ whole genome shotgun (WGS) entry which is preliminary data.</text>
</comment>
<evidence type="ECO:0000313" key="2">
    <source>
        <dbReference type="Proteomes" id="UP000473278"/>
    </source>
</evidence>
<dbReference type="PROSITE" id="PS51257">
    <property type="entry name" value="PROKAR_LIPOPROTEIN"/>
    <property type="match status" value="1"/>
</dbReference>
<evidence type="ECO:0000313" key="1">
    <source>
        <dbReference type="EMBL" id="NGP76534.1"/>
    </source>
</evidence>
<keyword evidence="2" id="KW-1185">Reference proteome</keyword>
<dbReference type="RefSeq" id="WP_165140958.1">
    <property type="nucleotide sequence ID" value="NZ_JAALLT010000002.1"/>
</dbReference>
<organism evidence="1 2">
    <name type="scientific">Halalkalibaculum roseum</name>
    <dbReference type="NCBI Taxonomy" id="2709311"/>
    <lineage>
        <taxon>Bacteria</taxon>
        <taxon>Pseudomonadati</taxon>
        <taxon>Balneolota</taxon>
        <taxon>Balneolia</taxon>
        <taxon>Balneolales</taxon>
        <taxon>Balneolaceae</taxon>
        <taxon>Halalkalibaculum</taxon>
    </lineage>
</organism>
<reference evidence="1 2" key="1">
    <citation type="submission" date="2020-02" db="EMBL/GenBank/DDBJ databases">
        <title>Balneolaceae bacterium YR4-1, complete genome.</title>
        <authorList>
            <person name="Li Y."/>
            <person name="Wu S."/>
        </authorList>
    </citation>
    <scope>NUCLEOTIDE SEQUENCE [LARGE SCALE GENOMIC DNA]</scope>
    <source>
        <strain evidence="1 2">YR4-1</strain>
    </source>
</reference>
<dbReference type="AlphaFoldDB" id="A0A6M1SZC5"/>
<accession>A0A6M1SZC5</accession>
<protein>
    <recommendedName>
        <fullName evidence="3">Lipoprotein</fullName>
    </recommendedName>
</protein>
<sequence length="173" mass="20040">MKYVILITGLIMASCVASNDDYNKPLTFFEANEGIYADSKGVRTSDNSWEEGEKIGEIYYRIYHYQFADIYTWTENECYTHGTTSFSNGKVIKNDSQIVAWLDFCDVDDNCSRKGIARQKYHPSSSYDAYTLSYYYAPYNDPFFLSRPGWSKYLIPVDIDVDTLTICKEENIQ</sequence>
<dbReference type="Proteomes" id="UP000473278">
    <property type="component" value="Unassembled WGS sequence"/>
</dbReference>